<dbReference type="Pfam" id="PF00067">
    <property type="entry name" value="p450"/>
    <property type="match status" value="1"/>
</dbReference>
<evidence type="ECO:0000256" key="1">
    <source>
        <dbReference type="ARBA" id="ARBA00001971"/>
    </source>
</evidence>
<feature type="signal peptide" evidence="12">
    <location>
        <begin position="1"/>
        <end position="28"/>
    </location>
</feature>
<keyword evidence="8 10" id="KW-0408">Iron</keyword>
<dbReference type="SUPFAM" id="SSF48264">
    <property type="entry name" value="Cytochrome P450"/>
    <property type="match status" value="1"/>
</dbReference>
<dbReference type="ExpressionAtlas" id="A0A2K2CII2">
    <property type="expression patterns" value="baseline and differential"/>
</dbReference>
<evidence type="ECO:0000256" key="4">
    <source>
        <dbReference type="ARBA" id="ARBA00022692"/>
    </source>
</evidence>
<dbReference type="PANTHER" id="PTHR47955">
    <property type="entry name" value="CYTOCHROME P450 FAMILY 71 PROTEIN"/>
    <property type="match status" value="1"/>
</dbReference>
<organism evidence="13">
    <name type="scientific">Brachypodium distachyon</name>
    <name type="common">Purple false brome</name>
    <name type="synonym">Trachynia distachya</name>
    <dbReference type="NCBI Taxonomy" id="15368"/>
    <lineage>
        <taxon>Eukaryota</taxon>
        <taxon>Viridiplantae</taxon>
        <taxon>Streptophyta</taxon>
        <taxon>Embryophyta</taxon>
        <taxon>Tracheophyta</taxon>
        <taxon>Spermatophyta</taxon>
        <taxon>Magnoliopsida</taxon>
        <taxon>Liliopsida</taxon>
        <taxon>Poales</taxon>
        <taxon>Poaceae</taxon>
        <taxon>BOP clade</taxon>
        <taxon>Pooideae</taxon>
        <taxon>Stipodae</taxon>
        <taxon>Brachypodieae</taxon>
        <taxon>Brachypodium</taxon>
    </lineage>
</organism>
<dbReference type="PANTHER" id="PTHR47955:SF19">
    <property type="entry name" value="CYTOCHROME P450 71A9-LIKE ISOFORM X1"/>
    <property type="match status" value="1"/>
</dbReference>
<evidence type="ECO:0000256" key="9">
    <source>
        <dbReference type="ARBA" id="ARBA00023033"/>
    </source>
</evidence>
<accession>A0A2K2CII2</accession>
<evidence type="ECO:0008006" key="16">
    <source>
        <dbReference type="Google" id="ProtNLM"/>
    </source>
</evidence>
<evidence type="ECO:0000256" key="12">
    <source>
        <dbReference type="SAM" id="SignalP"/>
    </source>
</evidence>
<dbReference type="Gramene" id="PNT61832">
    <property type="protein sequence ID" value="PNT61832"/>
    <property type="gene ID" value="BRADI_5g21460v3"/>
</dbReference>
<dbReference type="FunCoup" id="A0A2K2CII2">
    <property type="interactions" value="119"/>
</dbReference>
<keyword evidence="12" id="KW-0732">Signal</keyword>
<feature type="chain" id="PRO_5036319153" description="Cytochrome P450" evidence="12">
    <location>
        <begin position="29"/>
        <end position="538"/>
    </location>
</feature>
<dbReference type="GO" id="GO:0004497">
    <property type="term" value="F:monooxygenase activity"/>
    <property type="evidence" value="ECO:0007669"/>
    <property type="project" value="UniProtKB-KW"/>
</dbReference>
<comment type="cofactor">
    <cofactor evidence="1 10">
        <name>heme</name>
        <dbReference type="ChEBI" id="CHEBI:30413"/>
    </cofactor>
</comment>
<evidence type="ECO:0000256" key="8">
    <source>
        <dbReference type="ARBA" id="ARBA00023004"/>
    </source>
</evidence>
<keyword evidence="5 10" id="KW-0479">Metal-binding</keyword>
<dbReference type="InterPro" id="IPR001128">
    <property type="entry name" value="Cyt_P450"/>
</dbReference>
<dbReference type="EMBL" id="CM000884">
    <property type="protein sequence ID" value="PNT61832.1"/>
    <property type="molecule type" value="Genomic_DNA"/>
</dbReference>
<keyword evidence="15" id="KW-1185">Reference proteome</keyword>
<dbReference type="GO" id="GO:0005506">
    <property type="term" value="F:iron ion binding"/>
    <property type="evidence" value="ECO:0007669"/>
    <property type="project" value="InterPro"/>
</dbReference>
<dbReference type="Proteomes" id="UP000008810">
    <property type="component" value="Chromosome 5"/>
</dbReference>
<evidence type="ECO:0000256" key="3">
    <source>
        <dbReference type="ARBA" id="ARBA00022617"/>
    </source>
</evidence>
<reference evidence="13 14" key="1">
    <citation type="journal article" date="2010" name="Nature">
        <title>Genome sequencing and analysis of the model grass Brachypodium distachyon.</title>
        <authorList>
            <consortium name="International Brachypodium Initiative"/>
        </authorList>
    </citation>
    <scope>NUCLEOTIDE SEQUENCE [LARGE SCALE GENOMIC DNA]</scope>
    <source>
        <strain evidence="13 14">Bd21</strain>
    </source>
</reference>
<evidence type="ECO:0000256" key="10">
    <source>
        <dbReference type="PIRSR" id="PIRSR602401-1"/>
    </source>
</evidence>
<keyword evidence="9 11" id="KW-0503">Monooxygenase</keyword>
<proteinExistence type="inferred from homology"/>
<protein>
    <recommendedName>
        <fullName evidence="16">Cytochrome P450</fullName>
    </recommendedName>
</protein>
<sequence length="538" mass="60240">MEGWLSLCLVALATLLAVWFLKLSGCKSKPKNRLPPGPWTLPIIGSLHHLVGALPHRTMMALSRRYGPLMLLRLGEVPAVAVSSAEAVALVMKTNDLTFSSRPSIPTMDILACGGKGIVFAPYGEHWRQMRKVCIMELLSSKQVKRMEGIRAELVGNLIRHIADTASTGAAVNISEKVTRLSNDVVTWAVFGSKFAQQGEYLRTLYDTLALLGGFHLIDFFPSSRLVRWLSNGEHNMKRRYSRVQRIIADIIEGRHEAKEAAGSGACNTNDDDMLDVLLRLQQEDALAFPLTTEIIGTVLFDIVGAATETTGRLLEWVMSELACHPEAMAKAQLEVRKVLGEDHRAVITNSDLAELHYMRMVIKEVLRLHPPTPIILRMNQEDCKIMDYDIPKGTSVYVNIFAVSRDPKHWENPEQFKPERFENSKMDYMGTCSEFTPFGTGRRRCPGIQFSSSLTELTLANFLYHFDWMLPDGATPASFDMSEKFAFTVSRRTKHRKFLFYSDETVIDGFVPLSFSGSWITAFTAVAISFGELNPSV</sequence>
<evidence type="ECO:0000313" key="15">
    <source>
        <dbReference type="Proteomes" id="UP000008810"/>
    </source>
</evidence>
<dbReference type="FunFam" id="1.10.630.10:FF:000043">
    <property type="entry name" value="Cytochrome P450 99A2"/>
    <property type="match status" value="1"/>
</dbReference>
<dbReference type="InterPro" id="IPR017972">
    <property type="entry name" value="Cyt_P450_CS"/>
</dbReference>
<keyword evidence="7 11" id="KW-0560">Oxidoreductase</keyword>
<keyword evidence="3 10" id="KW-0349">Heme</keyword>
<dbReference type="OrthoDB" id="1470350at2759"/>
<dbReference type="STRING" id="15368.A0A2K2CII2"/>
<dbReference type="PRINTS" id="PR00463">
    <property type="entry name" value="EP450I"/>
</dbReference>
<keyword evidence="6" id="KW-0472">Membrane</keyword>
<name>A0A2K2CII2_BRADI</name>
<evidence type="ECO:0000313" key="13">
    <source>
        <dbReference type="EMBL" id="PNT61832.1"/>
    </source>
</evidence>
<keyword evidence="4" id="KW-0812">Transmembrane</keyword>
<evidence type="ECO:0000313" key="14">
    <source>
        <dbReference type="EnsemblPlants" id="PNT61832"/>
    </source>
</evidence>
<dbReference type="AlphaFoldDB" id="A0A2K2CII2"/>
<evidence type="ECO:0000256" key="7">
    <source>
        <dbReference type="ARBA" id="ARBA00023002"/>
    </source>
</evidence>
<reference evidence="13" key="2">
    <citation type="submission" date="2017-06" db="EMBL/GenBank/DDBJ databases">
        <title>WGS assembly of Brachypodium distachyon.</title>
        <authorList>
            <consortium name="The International Brachypodium Initiative"/>
            <person name="Lucas S."/>
            <person name="Harmon-Smith M."/>
            <person name="Lail K."/>
            <person name="Tice H."/>
            <person name="Grimwood J."/>
            <person name="Bruce D."/>
            <person name="Barry K."/>
            <person name="Shu S."/>
            <person name="Lindquist E."/>
            <person name="Wang M."/>
            <person name="Pitluck S."/>
            <person name="Vogel J.P."/>
            <person name="Garvin D.F."/>
            <person name="Mockler T.C."/>
            <person name="Schmutz J."/>
            <person name="Rokhsar D."/>
            <person name="Bevan M.W."/>
        </authorList>
    </citation>
    <scope>NUCLEOTIDE SEQUENCE</scope>
    <source>
        <strain evidence="13">Bd21</strain>
    </source>
</reference>
<dbReference type="CDD" id="cd11072">
    <property type="entry name" value="CYP71-like"/>
    <property type="match status" value="1"/>
</dbReference>
<dbReference type="PROSITE" id="PS00086">
    <property type="entry name" value="CYTOCHROME_P450"/>
    <property type="match status" value="1"/>
</dbReference>
<comment type="similarity">
    <text evidence="2 11">Belongs to the cytochrome P450 family.</text>
</comment>
<reference evidence="14" key="3">
    <citation type="submission" date="2018-08" db="UniProtKB">
        <authorList>
            <consortium name="EnsemblPlants"/>
        </authorList>
    </citation>
    <scope>IDENTIFICATION</scope>
    <source>
        <strain evidence="14">cv. Bd21</strain>
    </source>
</reference>
<dbReference type="PRINTS" id="PR00385">
    <property type="entry name" value="P450"/>
</dbReference>
<evidence type="ECO:0000256" key="6">
    <source>
        <dbReference type="ARBA" id="ARBA00022989"/>
    </source>
</evidence>
<keyword evidence="6" id="KW-1133">Transmembrane helix</keyword>
<gene>
    <name evidence="13" type="ORF">BRADI_5g21460v3</name>
</gene>
<dbReference type="InterPro" id="IPR036396">
    <property type="entry name" value="Cyt_P450_sf"/>
</dbReference>
<dbReference type="InterPro" id="IPR002401">
    <property type="entry name" value="Cyt_P450_E_grp-I"/>
</dbReference>
<dbReference type="InParanoid" id="A0A2K2CII2"/>
<dbReference type="EnsemblPlants" id="PNT61832">
    <property type="protein sequence ID" value="PNT61832"/>
    <property type="gene ID" value="BRADI_5g21460v3"/>
</dbReference>
<evidence type="ECO:0000256" key="11">
    <source>
        <dbReference type="RuleBase" id="RU000461"/>
    </source>
</evidence>
<dbReference type="GO" id="GO:0016705">
    <property type="term" value="F:oxidoreductase activity, acting on paired donors, with incorporation or reduction of molecular oxygen"/>
    <property type="evidence" value="ECO:0007669"/>
    <property type="project" value="InterPro"/>
</dbReference>
<dbReference type="Gene3D" id="1.10.630.10">
    <property type="entry name" value="Cytochrome P450"/>
    <property type="match status" value="1"/>
</dbReference>
<dbReference type="GO" id="GO:0020037">
    <property type="term" value="F:heme binding"/>
    <property type="evidence" value="ECO:0007669"/>
    <property type="project" value="InterPro"/>
</dbReference>
<evidence type="ECO:0000256" key="5">
    <source>
        <dbReference type="ARBA" id="ARBA00022723"/>
    </source>
</evidence>
<feature type="binding site" description="axial binding residue" evidence="10">
    <location>
        <position position="446"/>
    </location>
    <ligand>
        <name>heme</name>
        <dbReference type="ChEBI" id="CHEBI:30413"/>
    </ligand>
    <ligandPart>
        <name>Fe</name>
        <dbReference type="ChEBI" id="CHEBI:18248"/>
    </ligandPart>
</feature>
<evidence type="ECO:0000256" key="2">
    <source>
        <dbReference type="ARBA" id="ARBA00010617"/>
    </source>
</evidence>